<sequence>MATLLVKADIAKKQPSADHCAAATAPLLGDEEASIANDGHHQANINADGGSRFSWLPAFLGFFFLTLNSATAIVRSRGDAAAVGFVCFSYADLVAIFLCLRMYERARAGSAKRTWLKIAVWILTGLLTFAFSGKVAAVMPPPVAVVVWLVAFATVAGGFFAFFVCKEKKGGTI</sequence>
<dbReference type="EMBL" id="OZ075113">
    <property type="protein sequence ID" value="CAL5023133.1"/>
    <property type="molecule type" value="Genomic_DNA"/>
</dbReference>
<keyword evidence="3" id="KW-1185">Reference proteome</keyword>
<reference evidence="2" key="1">
    <citation type="submission" date="2024-10" db="EMBL/GenBank/DDBJ databases">
        <authorList>
            <person name="Ryan C."/>
        </authorList>
    </citation>
    <scope>NUCLEOTIDE SEQUENCE [LARGE SCALE GENOMIC DNA]</scope>
</reference>
<dbReference type="AlphaFoldDB" id="A0ABC9CN83"/>
<feature type="transmembrane region" description="Helical" evidence="1">
    <location>
        <begin position="115"/>
        <end position="137"/>
    </location>
</feature>
<organism evidence="2 3">
    <name type="scientific">Urochloa decumbens</name>
    <dbReference type="NCBI Taxonomy" id="240449"/>
    <lineage>
        <taxon>Eukaryota</taxon>
        <taxon>Viridiplantae</taxon>
        <taxon>Streptophyta</taxon>
        <taxon>Embryophyta</taxon>
        <taxon>Tracheophyta</taxon>
        <taxon>Spermatophyta</taxon>
        <taxon>Magnoliopsida</taxon>
        <taxon>Liliopsida</taxon>
        <taxon>Poales</taxon>
        <taxon>Poaceae</taxon>
        <taxon>PACMAD clade</taxon>
        <taxon>Panicoideae</taxon>
        <taxon>Panicodae</taxon>
        <taxon>Paniceae</taxon>
        <taxon>Melinidinae</taxon>
        <taxon>Urochloa</taxon>
    </lineage>
</organism>
<accession>A0ABC9CN83</accession>
<dbReference type="Proteomes" id="UP001497457">
    <property type="component" value="Chromosome 3rd"/>
</dbReference>
<dbReference type="InterPro" id="IPR045501">
    <property type="entry name" value="DUF6490"/>
</dbReference>
<feature type="transmembrane region" description="Helical" evidence="1">
    <location>
        <begin position="80"/>
        <end position="103"/>
    </location>
</feature>
<dbReference type="PANTHER" id="PTHR46610:SF27">
    <property type="entry name" value="PGG DOMAIN-CONTAINING PROTEIN"/>
    <property type="match status" value="1"/>
</dbReference>
<protein>
    <submittedName>
        <fullName evidence="2">Uncharacterized protein</fullName>
    </submittedName>
</protein>
<evidence type="ECO:0000313" key="2">
    <source>
        <dbReference type="EMBL" id="CAL5023133.1"/>
    </source>
</evidence>
<dbReference type="PANTHER" id="PTHR46610">
    <property type="entry name" value="OS05G0181300 PROTEIN"/>
    <property type="match status" value="1"/>
</dbReference>
<proteinExistence type="predicted"/>
<keyword evidence="1" id="KW-0472">Membrane</keyword>
<gene>
    <name evidence="2" type="ORF">URODEC1_LOCUS76814</name>
</gene>
<name>A0ABC9CN83_9POAL</name>
<feature type="transmembrane region" description="Helical" evidence="1">
    <location>
        <begin position="143"/>
        <end position="165"/>
    </location>
</feature>
<keyword evidence="1" id="KW-0812">Transmembrane</keyword>
<evidence type="ECO:0000313" key="3">
    <source>
        <dbReference type="Proteomes" id="UP001497457"/>
    </source>
</evidence>
<dbReference type="Pfam" id="PF20100">
    <property type="entry name" value="DUF6490"/>
    <property type="match status" value="1"/>
</dbReference>
<feature type="transmembrane region" description="Helical" evidence="1">
    <location>
        <begin position="55"/>
        <end position="74"/>
    </location>
</feature>
<keyword evidence="1" id="KW-1133">Transmembrane helix</keyword>
<evidence type="ECO:0000256" key="1">
    <source>
        <dbReference type="SAM" id="Phobius"/>
    </source>
</evidence>